<dbReference type="GO" id="GO:0008137">
    <property type="term" value="F:NADH dehydrogenase (ubiquinone) activity"/>
    <property type="evidence" value="ECO:0007669"/>
    <property type="project" value="UniProtKB-UniRule"/>
</dbReference>
<keyword evidence="11 15" id="KW-0520">NAD</keyword>
<proteinExistence type="inferred from homology"/>
<evidence type="ECO:0000256" key="5">
    <source>
        <dbReference type="ARBA" id="ARBA00022448"/>
    </source>
</evidence>
<evidence type="ECO:0000256" key="7">
    <source>
        <dbReference type="ARBA" id="ARBA00022692"/>
    </source>
</evidence>
<keyword evidence="8 15" id="KW-1278">Translocase</keyword>
<keyword evidence="12 15" id="KW-0496">Mitochondrion</keyword>
<dbReference type="GO" id="GO:0031966">
    <property type="term" value="C:mitochondrial membrane"/>
    <property type="evidence" value="ECO:0007669"/>
    <property type="project" value="UniProtKB-SubCell"/>
</dbReference>
<feature type="transmembrane region" description="Helical" evidence="15">
    <location>
        <begin position="87"/>
        <end position="112"/>
    </location>
</feature>
<keyword evidence="7 15" id="KW-0812">Transmembrane</keyword>
<dbReference type="InterPro" id="IPR050269">
    <property type="entry name" value="ComplexI_Subunit6"/>
</dbReference>
<evidence type="ECO:0000256" key="9">
    <source>
        <dbReference type="ARBA" id="ARBA00022982"/>
    </source>
</evidence>
<comment type="subcellular location">
    <subcellularLocation>
        <location evidence="1 15">Mitochondrion membrane</location>
        <topology evidence="1 15">Multi-pass membrane protein</topology>
    </subcellularLocation>
</comment>
<comment type="function">
    <text evidence="15">Core subunit of the mitochondrial membrane respiratory chain NADH dehydrogenase (Complex I) which catalyzes electron transfer from NADH through the respiratory chain, using ubiquinone as an electron acceptor. Essential for the catalytic activity and assembly of complex I.</text>
</comment>
<geneLocation type="mitochondrion" evidence="17"/>
<keyword evidence="9 15" id="KW-0249">Electron transport</keyword>
<comment type="catalytic activity">
    <reaction evidence="14 15">
        <text>a ubiquinone + NADH + 5 H(+)(in) = a ubiquinol + NAD(+) + 4 H(+)(out)</text>
        <dbReference type="Rhea" id="RHEA:29091"/>
        <dbReference type="Rhea" id="RHEA-COMP:9565"/>
        <dbReference type="Rhea" id="RHEA-COMP:9566"/>
        <dbReference type="ChEBI" id="CHEBI:15378"/>
        <dbReference type="ChEBI" id="CHEBI:16389"/>
        <dbReference type="ChEBI" id="CHEBI:17976"/>
        <dbReference type="ChEBI" id="CHEBI:57540"/>
        <dbReference type="ChEBI" id="CHEBI:57945"/>
        <dbReference type="EC" id="7.1.1.2"/>
    </reaction>
</comment>
<evidence type="ECO:0000256" key="4">
    <source>
        <dbReference type="ARBA" id="ARBA00021095"/>
    </source>
</evidence>
<keyword evidence="16" id="KW-0732">Signal</keyword>
<dbReference type="EMBL" id="KP984503">
    <property type="protein sequence ID" value="AKR06239.1"/>
    <property type="molecule type" value="Genomic_DNA"/>
</dbReference>
<dbReference type="PANTHER" id="PTHR11435">
    <property type="entry name" value="NADH UBIQUINONE OXIDOREDUCTASE SUBUNIT ND6"/>
    <property type="match status" value="1"/>
</dbReference>
<feature type="transmembrane region" description="Helical" evidence="15">
    <location>
        <begin position="53"/>
        <end position="75"/>
    </location>
</feature>
<keyword evidence="10 15" id="KW-1133">Transmembrane helix</keyword>
<evidence type="ECO:0000256" key="13">
    <source>
        <dbReference type="ARBA" id="ARBA00023136"/>
    </source>
</evidence>
<protein>
    <recommendedName>
        <fullName evidence="4 15">NADH-ubiquinone oxidoreductase chain 6</fullName>
        <ecNumber evidence="3 15">7.1.1.2</ecNumber>
    </recommendedName>
</protein>
<evidence type="ECO:0000256" key="8">
    <source>
        <dbReference type="ARBA" id="ARBA00022967"/>
    </source>
</evidence>
<evidence type="ECO:0000256" key="10">
    <source>
        <dbReference type="ARBA" id="ARBA00022989"/>
    </source>
</evidence>
<evidence type="ECO:0000256" key="2">
    <source>
        <dbReference type="ARBA" id="ARBA00005698"/>
    </source>
</evidence>
<dbReference type="GeneID" id="25103043"/>
<gene>
    <name evidence="17" type="primary">ND6</name>
</gene>
<comment type="similarity">
    <text evidence="2 15">Belongs to the complex I subunit 6 family.</text>
</comment>
<dbReference type="PANTHER" id="PTHR11435:SF1">
    <property type="entry name" value="NADH-UBIQUINONE OXIDOREDUCTASE CHAIN 6"/>
    <property type="match status" value="1"/>
</dbReference>
<feature type="transmembrane region" description="Helical" evidence="15">
    <location>
        <begin position="132"/>
        <end position="159"/>
    </location>
</feature>
<dbReference type="RefSeq" id="YP_009160562.1">
    <property type="nucleotide sequence ID" value="NC_027654.1"/>
</dbReference>
<feature type="signal peptide" evidence="16">
    <location>
        <begin position="1"/>
        <end position="18"/>
    </location>
</feature>
<evidence type="ECO:0000313" key="17">
    <source>
        <dbReference type="EMBL" id="AKR06239.1"/>
    </source>
</evidence>
<evidence type="ECO:0000256" key="12">
    <source>
        <dbReference type="ARBA" id="ARBA00023128"/>
    </source>
</evidence>
<dbReference type="InterPro" id="IPR001457">
    <property type="entry name" value="NADH_UbQ/plastoQ_OxRdtase_su6"/>
</dbReference>
<evidence type="ECO:0000256" key="1">
    <source>
        <dbReference type="ARBA" id="ARBA00004225"/>
    </source>
</evidence>
<evidence type="ECO:0000256" key="11">
    <source>
        <dbReference type="ARBA" id="ARBA00023027"/>
    </source>
</evidence>
<dbReference type="Pfam" id="PF00499">
    <property type="entry name" value="Oxidored_q3"/>
    <property type="match status" value="1"/>
</dbReference>
<accession>A0A0U2ES45</accession>
<keyword evidence="6 15" id="KW-0679">Respiratory chain</keyword>
<dbReference type="EC" id="7.1.1.2" evidence="3 15"/>
<keyword evidence="13 15" id="KW-0472">Membrane</keyword>
<evidence type="ECO:0000256" key="3">
    <source>
        <dbReference type="ARBA" id="ARBA00012944"/>
    </source>
</evidence>
<evidence type="ECO:0000256" key="16">
    <source>
        <dbReference type="SAM" id="SignalP"/>
    </source>
</evidence>
<organism evidence="17">
    <name type="scientific">Chlorophthalmus nigromarginatus</name>
    <dbReference type="NCBI Taxonomy" id="197546"/>
    <lineage>
        <taxon>Eukaryota</taxon>
        <taxon>Metazoa</taxon>
        <taxon>Chordata</taxon>
        <taxon>Craniata</taxon>
        <taxon>Vertebrata</taxon>
        <taxon>Euteleostomi</taxon>
        <taxon>Actinopterygii</taxon>
        <taxon>Neopterygii</taxon>
        <taxon>Teleostei</taxon>
        <taxon>Neoteleostei</taxon>
        <taxon>Aulopa</taxon>
        <taxon>Aulopiformes</taxon>
        <taxon>Alepisauroidei</taxon>
        <taxon>Chlorophthalmidae</taxon>
        <taxon>Chlorophthalmus</taxon>
    </lineage>
</organism>
<keyword evidence="5 15" id="KW-0813">Transport</keyword>
<sequence length="173" mass="18303">MTYFLSLLMLGFVVGVIAVASSPAPFFAALGVVAAAAFSCGMLSAHGGCFLSLVLFLIYLGGMLVVVAYSAALTAEPFPATWGDRSVMWYAVVYALGVVVSMVWFWGGWYGVGSMGVSEVHSMVVLREDVSGVAWIYSFGAGMLMGCAWALMLALVVVLELTRGLHRGPLRSV</sequence>
<feature type="chain" id="PRO_5006830519" description="NADH-ubiquinone oxidoreductase chain 6" evidence="16">
    <location>
        <begin position="19"/>
        <end position="173"/>
    </location>
</feature>
<dbReference type="CTD" id="4541"/>
<evidence type="ECO:0000256" key="14">
    <source>
        <dbReference type="ARBA" id="ARBA00049551"/>
    </source>
</evidence>
<dbReference type="AlphaFoldDB" id="A0A0U2ES45"/>
<evidence type="ECO:0000256" key="6">
    <source>
        <dbReference type="ARBA" id="ARBA00022660"/>
    </source>
</evidence>
<keyword evidence="15" id="KW-0830">Ubiquinone</keyword>
<name>A0A0U2ES45_9TELE</name>
<evidence type="ECO:0000256" key="15">
    <source>
        <dbReference type="RuleBase" id="RU004430"/>
    </source>
</evidence>
<reference evidence="17" key="1">
    <citation type="journal article" date="2015" name="Mitochondrial DNA">
        <title>Complete mitochondrial genome of blackedge greeneye Chlorophthalmus nigromarginatus (Aulopiformes, Chlorophthalmidae).</title>
        <authorList>
            <person name="Zhang X."/>
            <person name="Liu Q.H."/>
            <person name="Guo L.M."/>
            <person name="Ding S.X."/>
        </authorList>
    </citation>
    <scope>NUCLEOTIDE SEQUENCE</scope>
</reference>